<sequence>MKCERDYMSKLKLKQYVVGPVMTNCYFVINEENNEMIVIDPGDNADKLIKQIDKDNYKVKAILLTHGHFDHANGSKELKEYYKVPIYIHEKERETLENPQLNLSNWLGSTKKYEADIFLKDEQELEIAGFKIRVLFTPGHTIGGCSYYFPYESVVFVGDTLFAGSVGRTDFPRSSQSDLVRGIREKLMVLPDDTRVFPGHNEETTIETERIYNPYI</sequence>
<evidence type="ECO:0000313" key="7">
    <source>
        <dbReference type="Proteomes" id="UP000182471"/>
    </source>
</evidence>
<comment type="cofactor">
    <cofactor evidence="1">
        <name>Zn(2+)</name>
        <dbReference type="ChEBI" id="CHEBI:29105"/>
    </cofactor>
</comment>
<accession>A0A1H9TJY7</accession>
<keyword evidence="7" id="KW-1185">Reference proteome</keyword>
<dbReference type="GO" id="GO:0016787">
    <property type="term" value="F:hydrolase activity"/>
    <property type="evidence" value="ECO:0007669"/>
    <property type="project" value="UniProtKB-KW"/>
</dbReference>
<protein>
    <submittedName>
        <fullName evidence="6">Glyoxylase, beta-lactamase superfamily II</fullName>
    </submittedName>
</protein>
<dbReference type="AlphaFoldDB" id="A0A1H9TJY7"/>
<evidence type="ECO:0000256" key="2">
    <source>
        <dbReference type="ARBA" id="ARBA00022723"/>
    </source>
</evidence>
<name>A0A1H9TJY7_9FIRM</name>
<evidence type="ECO:0000256" key="4">
    <source>
        <dbReference type="ARBA" id="ARBA00022833"/>
    </source>
</evidence>
<dbReference type="GO" id="GO:0046872">
    <property type="term" value="F:metal ion binding"/>
    <property type="evidence" value="ECO:0007669"/>
    <property type="project" value="UniProtKB-KW"/>
</dbReference>
<dbReference type="Pfam" id="PF00753">
    <property type="entry name" value="Lactamase_B"/>
    <property type="match status" value="1"/>
</dbReference>
<dbReference type="InterPro" id="IPR036866">
    <property type="entry name" value="RibonucZ/Hydroxyglut_hydro"/>
</dbReference>
<dbReference type="SMART" id="SM00849">
    <property type="entry name" value="Lactamase_B"/>
    <property type="match status" value="1"/>
</dbReference>
<dbReference type="PANTHER" id="PTHR46233">
    <property type="entry name" value="HYDROXYACYLGLUTATHIONE HYDROLASE GLOC"/>
    <property type="match status" value="1"/>
</dbReference>
<dbReference type="InterPro" id="IPR051453">
    <property type="entry name" value="MBL_Glyoxalase_II"/>
</dbReference>
<proteinExistence type="predicted"/>
<evidence type="ECO:0000259" key="5">
    <source>
        <dbReference type="SMART" id="SM00849"/>
    </source>
</evidence>
<feature type="domain" description="Metallo-beta-lactamase" evidence="5">
    <location>
        <begin position="22"/>
        <end position="200"/>
    </location>
</feature>
<dbReference type="PANTHER" id="PTHR46233:SF3">
    <property type="entry name" value="HYDROXYACYLGLUTATHIONE HYDROLASE GLOC"/>
    <property type="match status" value="1"/>
</dbReference>
<keyword evidence="2" id="KW-0479">Metal-binding</keyword>
<gene>
    <name evidence="6" type="ORF">SAMN02910429_01671</name>
</gene>
<dbReference type="InterPro" id="IPR001279">
    <property type="entry name" value="Metallo-B-lactamas"/>
</dbReference>
<dbReference type="Proteomes" id="UP000182471">
    <property type="component" value="Unassembled WGS sequence"/>
</dbReference>
<dbReference type="CDD" id="cd06262">
    <property type="entry name" value="metallo-hydrolase-like_MBL-fold"/>
    <property type="match status" value="1"/>
</dbReference>
<evidence type="ECO:0000256" key="1">
    <source>
        <dbReference type="ARBA" id="ARBA00001947"/>
    </source>
</evidence>
<dbReference type="SUPFAM" id="SSF56281">
    <property type="entry name" value="Metallo-hydrolase/oxidoreductase"/>
    <property type="match status" value="1"/>
</dbReference>
<keyword evidence="4" id="KW-0862">Zinc</keyword>
<evidence type="ECO:0000256" key="3">
    <source>
        <dbReference type="ARBA" id="ARBA00022801"/>
    </source>
</evidence>
<keyword evidence="3" id="KW-0378">Hydrolase</keyword>
<dbReference type="EMBL" id="FOGW01000017">
    <property type="protein sequence ID" value="SER97357.1"/>
    <property type="molecule type" value="Genomic_DNA"/>
</dbReference>
<evidence type="ECO:0000313" key="6">
    <source>
        <dbReference type="EMBL" id="SER97357.1"/>
    </source>
</evidence>
<organism evidence="6 7">
    <name type="scientific">Lachnobacterium bovis</name>
    <dbReference type="NCBI Taxonomy" id="140626"/>
    <lineage>
        <taxon>Bacteria</taxon>
        <taxon>Bacillati</taxon>
        <taxon>Bacillota</taxon>
        <taxon>Clostridia</taxon>
        <taxon>Lachnospirales</taxon>
        <taxon>Lachnospiraceae</taxon>
        <taxon>Lachnobacterium</taxon>
    </lineage>
</organism>
<dbReference type="Gene3D" id="3.60.15.10">
    <property type="entry name" value="Ribonuclease Z/Hydroxyacylglutathione hydrolase-like"/>
    <property type="match status" value="1"/>
</dbReference>
<reference evidence="7" key="1">
    <citation type="submission" date="2016-10" db="EMBL/GenBank/DDBJ databases">
        <authorList>
            <person name="Varghese N."/>
            <person name="Submissions S."/>
        </authorList>
    </citation>
    <scope>NUCLEOTIDE SEQUENCE [LARGE SCALE GENOMIC DNA]</scope>
    <source>
        <strain evidence="7">S1b</strain>
    </source>
</reference>